<dbReference type="GO" id="GO:0003677">
    <property type="term" value="F:DNA binding"/>
    <property type="evidence" value="ECO:0007669"/>
    <property type="project" value="UniProtKB-KW"/>
</dbReference>
<dbReference type="SMART" id="SM00347">
    <property type="entry name" value="HTH_MARR"/>
    <property type="match status" value="1"/>
</dbReference>
<dbReference type="Gene3D" id="1.10.10.10">
    <property type="entry name" value="Winged helix-like DNA-binding domain superfamily/Winged helix DNA-binding domain"/>
    <property type="match status" value="1"/>
</dbReference>
<dbReference type="InterPro" id="IPR036388">
    <property type="entry name" value="WH-like_DNA-bd_sf"/>
</dbReference>
<accession>A0A1H9TI03</accession>
<dbReference type="AlphaFoldDB" id="A0A1H9TI03"/>
<dbReference type="SUPFAM" id="SSF46785">
    <property type="entry name" value="Winged helix' DNA-binding domain"/>
    <property type="match status" value="1"/>
</dbReference>
<dbReference type="PRINTS" id="PR00598">
    <property type="entry name" value="HTHMARR"/>
</dbReference>
<gene>
    <name evidence="2" type="ORF">SAMN05443377_12330</name>
</gene>
<dbReference type="RefSeq" id="WP_177170186.1">
    <property type="nucleotide sequence ID" value="NZ_FOGZ01000023.1"/>
</dbReference>
<dbReference type="Proteomes" id="UP000198815">
    <property type="component" value="Unassembled WGS sequence"/>
</dbReference>
<keyword evidence="2" id="KW-0238">DNA-binding</keyword>
<dbReference type="GO" id="GO:0006950">
    <property type="term" value="P:response to stress"/>
    <property type="evidence" value="ECO:0007669"/>
    <property type="project" value="TreeGrafter"/>
</dbReference>
<dbReference type="PANTHER" id="PTHR33164">
    <property type="entry name" value="TRANSCRIPTIONAL REGULATOR, MARR FAMILY"/>
    <property type="match status" value="1"/>
</dbReference>
<dbReference type="PANTHER" id="PTHR33164:SF94">
    <property type="entry name" value="TRANSCRIPTIONAL REGULATORY PROTEIN-RELATED"/>
    <property type="match status" value="1"/>
</dbReference>
<organism evidence="2 3">
    <name type="scientific">Propionibacterium cyclohexanicum</name>
    <dbReference type="NCBI Taxonomy" id="64702"/>
    <lineage>
        <taxon>Bacteria</taxon>
        <taxon>Bacillati</taxon>
        <taxon>Actinomycetota</taxon>
        <taxon>Actinomycetes</taxon>
        <taxon>Propionibacteriales</taxon>
        <taxon>Propionibacteriaceae</taxon>
        <taxon>Propionibacterium</taxon>
    </lineage>
</organism>
<dbReference type="InterPro" id="IPR000835">
    <property type="entry name" value="HTH_MarR-typ"/>
</dbReference>
<dbReference type="InterPro" id="IPR039422">
    <property type="entry name" value="MarR/SlyA-like"/>
</dbReference>
<dbReference type="PROSITE" id="PS50995">
    <property type="entry name" value="HTH_MARR_2"/>
    <property type="match status" value="1"/>
</dbReference>
<evidence type="ECO:0000313" key="2">
    <source>
        <dbReference type="EMBL" id="SER96716.1"/>
    </source>
</evidence>
<dbReference type="InterPro" id="IPR036390">
    <property type="entry name" value="WH_DNA-bd_sf"/>
</dbReference>
<evidence type="ECO:0000313" key="3">
    <source>
        <dbReference type="Proteomes" id="UP000198815"/>
    </source>
</evidence>
<dbReference type="GO" id="GO:0003700">
    <property type="term" value="F:DNA-binding transcription factor activity"/>
    <property type="evidence" value="ECO:0007669"/>
    <property type="project" value="InterPro"/>
</dbReference>
<name>A0A1H9TI03_9ACTN</name>
<dbReference type="Pfam" id="PF01047">
    <property type="entry name" value="MarR"/>
    <property type="match status" value="1"/>
</dbReference>
<dbReference type="STRING" id="64702.SAMN05443377_12330"/>
<reference evidence="2 3" key="1">
    <citation type="submission" date="2016-10" db="EMBL/GenBank/DDBJ databases">
        <authorList>
            <person name="de Groot N.N."/>
        </authorList>
    </citation>
    <scope>NUCLEOTIDE SEQUENCE [LARGE SCALE GENOMIC DNA]</scope>
    <source>
        <strain evidence="2 3">DSM 16859</strain>
    </source>
</reference>
<protein>
    <submittedName>
        <fullName evidence="2">DNA-binding transcriptional regulator, MarR family</fullName>
    </submittedName>
</protein>
<feature type="domain" description="HTH marR-type" evidence="1">
    <location>
        <begin position="4"/>
        <end position="138"/>
    </location>
</feature>
<proteinExistence type="predicted"/>
<keyword evidence="3" id="KW-1185">Reference proteome</keyword>
<sequence length="142" mass="15417">MTALTAVFQDLVRVEIRLWNALDARLRTELGLTLTFYELLDILEETGSCRVADLAESLAVTSSGTSRIIDRMEGEGLVRRAANAADRRSSLIDVTTRGRRKHDEAAAVVEAVLAEFILPHLDAPSIRGLGTALEALREATAG</sequence>
<dbReference type="EMBL" id="FOGZ01000023">
    <property type="protein sequence ID" value="SER96716.1"/>
    <property type="molecule type" value="Genomic_DNA"/>
</dbReference>
<evidence type="ECO:0000259" key="1">
    <source>
        <dbReference type="PROSITE" id="PS50995"/>
    </source>
</evidence>